<evidence type="ECO:0000256" key="7">
    <source>
        <dbReference type="HAMAP-Rule" id="MF_01931"/>
    </source>
</evidence>
<dbReference type="RefSeq" id="WP_048097861.1">
    <property type="nucleotide sequence ID" value="NZ_CAYARP010000005.1"/>
</dbReference>
<reference evidence="13 14" key="1">
    <citation type="submission" date="2016-10" db="EMBL/GenBank/DDBJ databases">
        <title>Complete genome of the TMA-utilizing, human hosted archaeon Methanomethylophilus alvus Gen. nov, sp. nov., strain Mx-05, derived from a pure culture.</title>
        <authorList>
            <person name="Brugere J.-F."/>
            <person name="Ben Hania W."/>
            <person name="Chaudhary P.P."/>
            <person name="Gaci N."/>
            <person name="Borrel G."/>
            <person name="Cao Van Tuat L."/>
            <person name="Fardeau M.-L."/>
            <person name="Harris H.M.B."/>
            <person name="O'Toole P.W."/>
            <person name="Ollivier B."/>
        </authorList>
    </citation>
    <scope>NUCLEOTIDE SEQUENCE [LARGE SCALE GENOMIC DNA]</scope>
    <source>
        <strain evidence="13 14">Mx-05</strain>
    </source>
</reference>
<dbReference type="EC" id="2.4.2.14" evidence="7"/>
<name>A0A3G3IIE6_9ARCH</name>
<dbReference type="InterPro" id="IPR005854">
    <property type="entry name" value="PurF"/>
</dbReference>
<dbReference type="GeneID" id="41322112"/>
<evidence type="ECO:0000313" key="14">
    <source>
        <dbReference type="Proteomes" id="UP000273278"/>
    </source>
</evidence>
<organism evidence="13 14">
    <name type="scientific">Methanomethylophilus alvi</name>
    <dbReference type="NCBI Taxonomy" id="1291540"/>
    <lineage>
        <taxon>Archaea</taxon>
        <taxon>Methanobacteriati</taxon>
        <taxon>Thermoplasmatota</taxon>
        <taxon>Thermoplasmata</taxon>
        <taxon>Methanomassiliicoccales</taxon>
        <taxon>Methanomethylophilaceae</taxon>
        <taxon>Methanomethylophilus</taxon>
    </lineage>
</organism>
<keyword evidence="4 7" id="KW-0808">Transferase</keyword>
<feature type="binding site" evidence="7 10">
    <location>
        <position position="353"/>
    </location>
    <ligand>
        <name>Mg(2+)</name>
        <dbReference type="ChEBI" id="CHEBI:18420"/>
    </ligand>
</feature>
<dbReference type="OMA" id="IRHFGVK"/>
<sequence>MSGLRHYCGVIGINADHNVVPSLQKTLMIIQNRGQDSAGISVFDGMEIHTVKGAGLVQTALPKESLEPYKGKVGIGHVRYATTGGKGVKNAQPMTMITGSGMMAIAHNGDLTTYDKVKKKYLETGAVFQTDSDTELIINILNKYLGQNSDIILSIRATMGEIDGAYALALMVNGRLFGIRDPHGIRPLIIGKIAGGYMIASESAAIDALGGEIVRDVAPGEIVEICQDSFRSYMPKVKCHCAHCMFEWVYFARPDTIMDGREVYDVRRRIGEILAREHPADVDIVMPIPDSGRAHAIGFSNETGIPYEEGFMKNRFAERTFILPDQKERERAVSMKMNPIKSTVAGKRILIVDDSIVRGTTLKQLVGMLRKAGATEVHVRIGCPPIIAPCYYGVDMKTRDQFIANKHTVDEICHIIGADSLGYISIDGLVEAIGKSKEDLCLACVNGKYPTRIEGEEERFQSKITDGKFE</sequence>
<evidence type="ECO:0000256" key="1">
    <source>
        <dbReference type="ARBA" id="ARBA00005209"/>
    </source>
</evidence>
<dbReference type="Proteomes" id="UP000273278">
    <property type="component" value="Chromosome"/>
</dbReference>
<dbReference type="HAMAP" id="MF_01931">
    <property type="entry name" value="PurF"/>
    <property type="match status" value="1"/>
</dbReference>
<keyword evidence="7 11" id="KW-0408">Iron</keyword>
<evidence type="ECO:0000256" key="3">
    <source>
        <dbReference type="ARBA" id="ARBA00022676"/>
    </source>
</evidence>
<dbReference type="Gene3D" id="3.40.50.2020">
    <property type="match status" value="1"/>
</dbReference>
<dbReference type="Gene3D" id="3.60.20.10">
    <property type="entry name" value="Glutamine Phosphoribosylpyrophosphate, subunit 1, domain 1"/>
    <property type="match status" value="1"/>
</dbReference>
<comment type="similarity">
    <text evidence="2 7 8">In the C-terminal section; belongs to the purine/pyrimidine phosphoribosyltransferase family.</text>
</comment>
<comment type="catalytic activity">
    <reaction evidence="7 8">
        <text>5-phospho-beta-D-ribosylamine + L-glutamate + diphosphate = 5-phospho-alpha-D-ribose 1-diphosphate + L-glutamine + H2O</text>
        <dbReference type="Rhea" id="RHEA:14905"/>
        <dbReference type="ChEBI" id="CHEBI:15377"/>
        <dbReference type="ChEBI" id="CHEBI:29985"/>
        <dbReference type="ChEBI" id="CHEBI:33019"/>
        <dbReference type="ChEBI" id="CHEBI:58017"/>
        <dbReference type="ChEBI" id="CHEBI:58359"/>
        <dbReference type="ChEBI" id="CHEBI:58681"/>
        <dbReference type="EC" id="2.4.2.14"/>
    </reaction>
</comment>
<evidence type="ECO:0000256" key="10">
    <source>
        <dbReference type="PIRSR" id="PIRSR000485-2"/>
    </source>
</evidence>
<keyword evidence="7 10" id="KW-0460">Magnesium</keyword>
<feature type="active site" description="Nucleophile" evidence="7 9">
    <location>
        <position position="8"/>
    </location>
</feature>
<evidence type="ECO:0000256" key="6">
    <source>
        <dbReference type="ARBA" id="ARBA00022962"/>
    </source>
</evidence>
<proteinExistence type="inferred from homology"/>
<feature type="binding site" evidence="7 11">
    <location>
        <position position="444"/>
    </location>
    <ligand>
        <name>[4Fe-4S] cluster</name>
        <dbReference type="ChEBI" id="CHEBI:49883"/>
    </ligand>
</feature>
<feature type="binding site" evidence="7 11">
    <location>
        <position position="244"/>
    </location>
    <ligand>
        <name>[4Fe-4S] cluster</name>
        <dbReference type="ChEBI" id="CHEBI:49883"/>
    </ligand>
</feature>
<keyword evidence="7" id="KW-0004">4Fe-4S</keyword>
<dbReference type="GO" id="GO:0009113">
    <property type="term" value="P:purine nucleobase biosynthetic process"/>
    <property type="evidence" value="ECO:0007669"/>
    <property type="project" value="UniProtKB-UniRule"/>
</dbReference>
<evidence type="ECO:0000313" key="13">
    <source>
        <dbReference type="EMBL" id="AYQ55458.1"/>
    </source>
</evidence>
<dbReference type="UniPathway" id="UPA00074">
    <property type="reaction ID" value="UER00124"/>
</dbReference>
<evidence type="ECO:0000256" key="9">
    <source>
        <dbReference type="PIRSR" id="PIRSR000485-1"/>
    </source>
</evidence>
<keyword evidence="3 7" id="KW-0328">Glycosyltransferase</keyword>
<protein>
    <recommendedName>
        <fullName evidence="7">Amidophosphoribosyltransferase</fullName>
        <shortName evidence="7">ATase</shortName>
        <ecNumber evidence="7">2.4.2.14</ecNumber>
    </recommendedName>
    <alternativeName>
        <fullName evidence="7">Glutamine phosphoribosylpyrophosphate amidotransferase</fullName>
        <shortName evidence="7">GPATase</shortName>
    </alternativeName>
</protein>
<dbReference type="GO" id="GO:0000287">
    <property type="term" value="F:magnesium ion binding"/>
    <property type="evidence" value="ECO:0007669"/>
    <property type="project" value="UniProtKB-UniRule"/>
</dbReference>
<comment type="function">
    <text evidence="7">Catalyzes the formation of phosphoribosylamine from phosphoribosylpyrophosphate (PRPP) and glutamine.</text>
</comment>
<feature type="binding site" evidence="7 10">
    <location>
        <position position="354"/>
    </location>
    <ligand>
        <name>Mg(2+)</name>
        <dbReference type="ChEBI" id="CHEBI:18420"/>
    </ligand>
</feature>
<dbReference type="GO" id="GO:0051539">
    <property type="term" value="F:4 iron, 4 sulfur cluster binding"/>
    <property type="evidence" value="ECO:0007669"/>
    <property type="project" value="UniProtKB-KW"/>
</dbReference>
<evidence type="ECO:0000256" key="2">
    <source>
        <dbReference type="ARBA" id="ARBA00010138"/>
    </source>
</evidence>
<dbReference type="SUPFAM" id="SSF56235">
    <property type="entry name" value="N-terminal nucleophile aminohydrolases (Ntn hydrolases)"/>
    <property type="match status" value="1"/>
</dbReference>
<dbReference type="GO" id="GO:0004044">
    <property type="term" value="F:amidophosphoribosyltransferase activity"/>
    <property type="evidence" value="ECO:0007669"/>
    <property type="project" value="UniProtKB-UniRule"/>
</dbReference>
<dbReference type="PROSITE" id="PS51278">
    <property type="entry name" value="GATASE_TYPE_2"/>
    <property type="match status" value="1"/>
</dbReference>
<dbReference type="PIRSF" id="PIRSF000485">
    <property type="entry name" value="Amd_phspho_trans"/>
    <property type="match status" value="1"/>
</dbReference>
<gene>
    <name evidence="7" type="primary">purF</name>
    <name evidence="13" type="ORF">BKD89_06570</name>
</gene>
<evidence type="ECO:0000259" key="12">
    <source>
        <dbReference type="PROSITE" id="PS51278"/>
    </source>
</evidence>
<feature type="binding site" evidence="7 10">
    <location>
        <position position="291"/>
    </location>
    <ligand>
        <name>Mg(2+)</name>
        <dbReference type="ChEBI" id="CHEBI:18420"/>
    </ligand>
</feature>
<comment type="cofactor">
    <cofactor evidence="7 10">
        <name>Mg(2+)</name>
        <dbReference type="ChEBI" id="CHEBI:18420"/>
    </cofactor>
    <text evidence="7 10">Binds 1 Mg(2+) ion per subunit.</text>
</comment>
<dbReference type="Pfam" id="PF13522">
    <property type="entry name" value="GATase_6"/>
    <property type="match status" value="1"/>
</dbReference>
<dbReference type="AlphaFoldDB" id="A0A3G3IIE6"/>
<evidence type="ECO:0000256" key="8">
    <source>
        <dbReference type="PIRNR" id="PIRNR000485"/>
    </source>
</evidence>
<accession>A0A3G3IIE6</accession>
<dbReference type="NCBIfam" id="TIGR01134">
    <property type="entry name" value="purF"/>
    <property type="match status" value="1"/>
</dbReference>
<comment type="pathway">
    <text evidence="1 7 8">Purine metabolism; IMP biosynthesis via de novo pathway; N(1)-(5-phospho-D-ribosyl)glycinamide from 5-phospho-alpha-D-ribose 1-diphosphate: step 1/2.</text>
</comment>
<evidence type="ECO:0000256" key="5">
    <source>
        <dbReference type="ARBA" id="ARBA00022755"/>
    </source>
</evidence>
<keyword evidence="7 11" id="KW-0411">Iron-sulfur</keyword>
<dbReference type="InterPro" id="IPR029055">
    <property type="entry name" value="Ntn_hydrolases_N"/>
</dbReference>
<dbReference type="GO" id="GO:0006189">
    <property type="term" value="P:'de novo' IMP biosynthetic process"/>
    <property type="evidence" value="ECO:0007669"/>
    <property type="project" value="UniProtKB-UniRule"/>
</dbReference>
<feature type="binding site" evidence="7 11">
    <location>
        <position position="441"/>
    </location>
    <ligand>
        <name>[4Fe-4S] cluster</name>
        <dbReference type="ChEBI" id="CHEBI:49883"/>
    </ligand>
</feature>
<keyword evidence="6 7" id="KW-0315">Glutamine amidotransferase</keyword>
<dbReference type="EMBL" id="CP017686">
    <property type="protein sequence ID" value="AYQ55458.1"/>
    <property type="molecule type" value="Genomic_DNA"/>
</dbReference>
<dbReference type="Pfam" id="PF00156">
    <property type="entry name" value="Pribosyltran"/>
    <property type="match status" value="1"/>
</dbReference>
<keyword evidence="5 7" id="KW-0658">Purine biosynthesis</keyword>
<feature type="domain" description="Glutamine amidotransferase type-2" evidence="12">
    <location>
        <begin position="8"/>
        <end position="228"/>
    </location>
</feature>
<evidence type="ECO:0000256" key="11">
    <source>
        <dbReference type="PIRSR" id="PIRSR000485-3"/>
    </source>
</evidence>
<dbReference type="PANTHER" id="PTHR11907">
    <property type="entry name" value="AMIDOPHOSPHORIBOSYLTRANSFERASE"/>
    <property type="match status" value="1"/>
</dbReference>
<dbReference type="InterPro" id="IPR000836">
    <property type="entry name" value="PRTase_dom"/>
</dbReference>
<comment type="cofactor">
    <cofactor evidence="7 11">
        <name>[4Fe-4S] cluster</name>
        <dbReference type="ChEBI" id="CHEBI:49883"/>
    </cofactor>
    <text evidence="7 11">Binds 1 [4Fe-4S] cluster per subunit.</text>
</comment>
<dbReference type="InterPro" id="IPR029057">
    <property type="entry name" value="PRTase-like"/>
</dbReference>
<evidence type="ECO:0000256" key="4">
    <source>
        <dbReference type="ARBA" id="ARBA00022679"/>
    </source>
</evidence>
<keyword evidence="7 10" id="KW-0479">Metal-binding</keyword>
<dbReference type="InterPro" id="IPR017932">
    <property type="entry name" value="GATase_2_dom"/>
</dbReference>
<feature type="binding site" evidence="7 11">
    <location>
        <position position="390"/>
    </location>
    <ligand>
        <name>[4Fe-4S] cluster</name>
        <dbReference type="ChEBI" id="CHEBI:49883"/>
    </ligand>
</feature>
<dbReference type="SUPFAM" id="SSF53271">
    <property type="entry name" value="PRTase-like"/>
    <property type="match status" value="1"/>
</dbReference>
<dbReference type="CDD" id="cd06223">
    <property type="entry name" value="PRTases_typeI"/>
    <property type="match status" value="1"/>
</dbReference>